<protein>
    <submittedName>
        <fullName evidence="2">DUF2523 domain-containing protein</fullName>
    </submittedName>
</protein>
<name>A0A6L8LU52_9VIBR</name>
<accession>A0A6L8LU52</accession>
<dbReference type="EMBL" id="WWEU01000002">
    <property type="protein sequence ID" value="MYM58726.1"/>
    <property type="molecule type" value="Genomic_DNA"/>
</dbReference>
<dbReference type="Proteomes" id="UP000478571">
    <property type="component" value="Unassembled WGS sequence"/>
</dbReference>
<comment type="caution">
    <text evidence="2">The sequence shown here is derived from an EMBL/GenBank/DDBJ whole genome shotgun (WGS) entry which is preliminary data.</text>
</comment>
<sequence length="106" mass="11741">MLDFIVDIWNKLLTLVSSIFLSAYDMLCDLACLAFDSIMGLGVNVLNSAGSSLNFISIVPYIESIPQDYRDFLAYIGFNQALSMVITTLLIRFVMQAIPFVGFGRG</sequence>
<evidence type="ECO:0000256" key="1">
    <source>
        <dbReference type="SAM" id="Phobius"/>
    </source>
</evidence>
<feature type="transmembrane region" description="Helical" evidence="1">
    <location>
        <begin position="41"/>
        <end position="62"/>
    </location>
</feature>
<reference evidence="2 4" key="1">
    <citation type="submission" date="2020-01" db="EMBL/GenBank/DDBJ databases">
        <title>Draft Genome Sequence of Vibrio sp. strain OCN044, Isolated from a Healthy Coral at Palmyra Atoll.</title>
        <authorList>
            <person name="Videau P."/>
            <person name="Loughran R."/>
            <person name="Esquivel A."/>
            <person name="Deadmond M."/>
            <person name="Paddock B.E."/>
            <person name="Saw J.H."/>
            <person name="Ushijima B."/>
        </authorList>
    </citation>
    <scope>NUCLEOTIDE SEQUENCE [LARGE SCALE GENOMIC DNA]</scope>
    <source>
        <strain evidence="2 4">OCN044</strain>
    </source>
</reference>
<dbReference type="AlphaFoldDB" id="A0A6L8LU52"/>
<feature type="transmembrane region" description="Helical" evidence="1">
    <location>
        <begin position="74"/>
        <end position="95"/>
    </location>
</feature>
<evidence type="ECO:0000313" key="4">
    <source>
        <dbReference type="Proteomes" id="UP000478571"/>
    </source>
</evidence>
<organism evidence="2 4">
    <name type="scientific">Vibrio tetraodonis subsp. pristinus</name>
    <dbReference type="NCBI Taxonomy" id="2695891"/>
    <lineage>
        <taxon>Bacteria</taxon>
        <taxon>Pseudomonadati</taxon>
        <taxon>Pseudomonadota</taxon>
        <taxon>Gammaproteobacteria</taxon>
        <taxon>Vibrionales</taxon>
        <taxon>Vibrionaceae</taxon>
        <taxon>Vibrio</taxon>
    </lineage>
</organism>
<feature type="transmembrane region" description="Helical" evidence="1">
    <location>
        <begin position="12"/>
        <end position="34"/>
    </location>
</feature>
<dbReference type="Pfam" id="PF10734">
    <property type="entry name" value="DUF2523"/>
    <property type="match status" value="1"/>
</dbReference>
<gene>
    <name evidence="2" type="ORF">GTG28_05775</name>
    <name evidence="3" type="ORF">GTG28_05835</name>
</gene>
<evidence type="ECO:0000313" key="3">
    <source>
        <dbReference type="EMBL" id="MYM58737.1"/>
    </source>
</evidence>
<dbReference type="InterPro" id="IPR019670">
    <property type="entry name" value="DUF2523"/>
</dbReference>
<dbReference type="EMBL" id="WWEU01000002">
    <property type="protein sequence ID" value="MYM58737.1"/>
    <property type="molecule type" value="Genomic_DNA"/>
</dbReference>
<evidence type="ECO:0000313" key="2">
    <source>
        <dbReference type="EMBL" id="MYM58726.1"/>
    </source>
</evidence>
<proteinExistence type="predicted"/>
<dbReference type="RefSeq" id="WP_160927895.1">
    <property type="nucleotide sequence ID" value="NZ_WWEU01000002.1"/>
</dbReference>
<keyword evidence="1" id="KW-0812">Transmembrane</keyword>
<keyword evidence="1" id="KW-0472">Membrane</keyword>
<keyword evidence="4" id="KW-1185">Reference proteome</keyword>
<keyword evidence="1" id="KW-1133">Transmembrane helix</keyword>